<evidence type="ECO:0000313" key="1">
    <source>
        <dbReference type="EMBL" id="QDG49311.1"/>
    </source>
</evidence>
<dbReference type="OrthoDB" id="2636613at2"/>
<accession>A0A5B8XX63</accession>
<dbReference type="EMBL" id="CP041186">
    <property type="protein sequence ID" value="QDG49311.1"/>
    <property type="molecule type" value="Genomic_DNA"/>
</dbReference>
<name>A0A4Y6PLZ5_PERCE</name>
<sequence length="134" mass="15211">MGDYDQKPEPGQWVRVHYNLHVGGLSVTNTKGRVIYRCETAFLEKAQFRVSEKMRDRVVLTGCRNVHAKVHGSWVEPDDEPALPVAVRYNPYDAADFITVDDGRPVKTAPLVKIDDNRCFVTHDDVEPKDDEAD</sequence>
<protein>
    <submittedName>
        <fullName evidence="1">Uncharacterized protein</fullName>
    </submittedName>
</protein>
<evidence type="ECO:0000313" key="2">
    <source>
        <dbReference type="Proteomes" id="UP000315995"/>
    </source>
</evidence>
<organism evidence="1 2">
    <name type="scientific">Persicimonas caeni</name>
    <dbReference type="NCBI Taxonomy" id="2292766"/>
    <lineage>
        <taxon>Bacteria</taxon>
        <taxon>Deltaproteobacteria</taxon>
        <taxon>Bradymonadales</taxon>
        <taxon>Bradymonadaceae</taxon>
        <taxon>Persicimonas</taxon>
    </lineage>
</organism>
<gene>
    <name evidence="1" type="ORF">FIV42_00740</name>
</gene>
<dbReference type="Proteomes" id="UP000315995">
    <property type="component" value="Chromosome"/>
</dbReference>
<accession>A0A4Y6PLZ5</accession>
<reference evidence="1 2" key="1">
    <citation type="submission" date="2019-06" db="EMBL/GenBank/DDBJ databases">
        <title>Persicimonas caeni gen. nov., sp. nov., a predatory bacterium isolated from solar saltern.</title>
        <authorList>
            <person name="Wang S."/>
        </authorList>
    </citation>
    <scope>NUCLEOTIDE SEQUENCE [LARGE SCALE GENOMIC DNA]</scope>
    <source>
        <strain evidence="1 2">YN101</strain>
    </source>
</reference>
<keyword evidence="2" id="KW-1185">Reference proteome</keyword>
<proteinExistence type="predicted"/>
<dbReference type="AlphaFoldDB" id="A0A4Y6PLZ5"/>
<dbReference type="Pfam" id="PF25735">
    <property type="entry name" value="Phage_L5_gp82"/>
    <property type="match status" value="1"/>
</dbReference>
<dbReference type="RefSeq" id="WP_141195810.1">
    <property type="nucleotide sequence ID" value="NZ_CP041186.1"/>
</dbReference>
<dbReference type="InterPro" id="IPR058002">
    <property type="entry name" value="Gp82"/>
</dbReference>